<evidence type="ECO:0000313" key="3">
    <source>
        <dbReference type="EMBL" id="KAJ9579886.1"/>
    </source>
</evidence>
<protein>
    <recommendedName>
        <fullName evidence="2">Acyltransferase 3 domain-containing protein</fullName>
    </recommendedName>
</protein>
<dbReference type="InterPro" id="IPR002656">
    <property type="entry name" value="Acyl_transf_3_dom"/>
</dbReference>
<dbReference type="EMBL" id="JASPKZ010008371">
    <property type="protein sequence ID" value="KAJ9579886.1"/>
    <property type="molecule type" value="Genomic_DNA"/>
</dbReference>
<dbReference type="Pfam" id="PF01757">
    <property type="entry name" value="Acyl_transf_3"/>
    <property type="match status" value="1"/>
</dbReference>
<evidence type="ECO:0000259" key="2">
    <source>
        <dbReference type="Pfam" id="PF01757"/>
    </source>
</evidence>
<keyword evidence="1" id="KW-0472">Membrane</keyword>
<comment type="caution">
    <text evidence="3">The sequence shown here is derived from an EMBL/GenBank/DDBJ whole genome shotgun (WGS) entry which is preliminary data.</text>
</comment>
<reference evidence="3" key="2">
    <citation type="submission" date="2023-05" db="EMBL/GenBank/DDBJ databases">
        <authorList>
            <person name="Fouks B."/>
        </authorList>
    </citation>
    <scope>NUCLEOTIDE SEQUENCE</scope>
    <source>
        <strain evidence="3">Stay&amp;Tobe</strain>
        <tissue evidence="3">Testes</tissue>
    </source>
</reference>
<dbReference type="PANTHER" id="PTHR11161:SF0">
    <property type="entry name" value="O-ACYLTRANSFERASE LIKE PROTEIN"/>
    <property type="match status" value="1"/>
</dbReference>
<dbReference type="InterPro" id="IPR052728">
    <property type="entry name" value="O2_lipid_transport_reg"/>
</dbReference>
<feature type="transmembrane region" description="Helical" evidence="1">
    <location>
        <begin position="52"/>
        <end position="71"/>
    </location>
</feature>
<feature type="transmembrane region" description="Helical" evidence="1">
    <location>
        <begin position="338"/>
        <end position="367"/>
    </location>
</feature>
<feature type="transmembrane region" description="Helical" evidence="1">
    <location>
        <begin position="214"/>
        <end position="235"/>
    </location>
</feature>
<dbReference type="PANTHER" id="PTHR11161">
    <property type="entry name" value="O-ACYLTRANSFERASE"/>
    <property type="match status" value="1"/>
</dbReference>
<feature type="domain" description="Acyltransferase 3" evidence="2">
    <location>
        <begin position="72"/>
        <end position="381"/>
    </location>
</feature>
<sequence length="411" mass="47430">LFDKFSWSICIPSSCRPTDVENMLRSNFNSVISVDPLTCHIKQHVPFTSTEWTALGIIIIFAVIVIISTVYDLTMTANWKHLFLTNGALQMDIYFVLSGMLLSYLFLRERELGKQFSLWRFYLYRYLRVTPALSIIVLVNATLFNRLGSGPIWEQNILNKQDDCWYYGWTLLFFIRNYTKPHCLFQSWALNIDMQMYLISPLFLIPLHRKPKIGLVMLTVGVIAGMVSVFTTATINRIPVYSFRNMELRMVKELYIQTHTHVTPYLIGLGLGYVLHHYKRCEKLQQQIVFTKLNVTLGWIFCILALTSSNLMALPFLQFNYKYEPLYSSIVLAIKRPIWSLGLSWLIFACVAGYGGFSVTGLLNSFLSCNMFLLLSRFAYGTTVVHSTVVQSRAYSIKTNTYFSDFQQTAD</sequence>
<evidence type="ECO:0000313" key="4">
    <source>
        <dbReference type="Proteomes" id="UP001233999"/>
    </source>
</evidence>
<feature type="transmembrane region" description="Helical" evidence="1">
    <location>
        <begin position="126"/>
        <end position="144"/>
    </location>
</feature>
<feature type="transmembrane region" description="Helical" evidence="1">
    <location>
        <begin position="255"/>
        <end position="275"/>
    </location>
</feature>
<proteinExistence type="predicted"/>
<feature type="non-terminal residue" evidence="3">
    <location>
        <position position="1"/>
    </location>
</feature>
<dbReference type="GO" id="GO:0016747">
    <property type="term" value="F:acyltransferase activity, transferring groups other than amino-acyl groups"/>
    <property type="evidence" value="ECO:0007669"/>
    <property type="project" value="InterPro"/>
</dbReference>
<name>A0AAD7ZGC2_DIPPU</name>
<feature type="transmembrane region" description="Helical" evidence="1">
    <location>
        <begin position="188"/>
        <end position="207"/>
    </location>
</feature>
<keyword evidence="1" id="KW-0812">Transmembrane</keyword>
<keyword evidence="1" id="KW-1133">Transmembrane helix</keyword>
<reference evidence="3" key="1">
    <citation type="journal article" date="2023" name="IScience">
        <title>Live-bearing cockroach genome reveals convergent evolutionary mechanisms linked to viviparity in insects and beyond.</title>
        <authorList>
            <person name="Fouks B."/>
            <person name="Harrison M.C."/>
            <person name="Mikhailova A.A."/>
            <person name="Marchal E."/>
            <person name="English S."/>
            <person name="Carruthers M."/>
            <person name="Jennings E.C."/>
            <person name="Chiamaka E.L."/>
            <person name="Frigard R.A."/>
            <person name="Pippel M."/>
            <person name="Attardo G.M."/>
            <person name="Benoit J.B."/>
            <person name="Bornberg-Bauer E."/>
            <person name="Tobe S.S."/>
        </authorList>
    </citation>
    <scope>NUCLEOTIDE SEQUENCE</scope>
    <source>
        <strain evidence="3">Stay&amp;Tobe</strain>
    </source>
</reference>
<feature type="transmembrane region" description="Helical" evidence="1">
    <location>
        <begin position="83"/>
        <end position="106"/>
    </location>
</feature>
<evidence type="ECO:0000256" key="1">
    <source>
        <dbReference type="SAM" id="Phobius"/>
    </source>
</evidence>
<accession>A0AAD7ZGC2</accession>
<gene>
    <name evidence="3" type="ORF">L9F63_004488</name>
</gene>
<dbReference type="AlphaFoldDB" id="A0AAD7ZGC2"/>
<dbReference type="Proteomes" id="UP001233999">
    <property type="component" value="Unassembled WGS sequence"/>
</dbReference>
<organism evidence="3 4">
    <name type="scientific">Diploptera punctata</name>
    <name type="common">Pacific beetle cockroach</name>
    <dbReference type="NCBI Taxonomy" id="6984"/>
    <lineage>
        <taxon>Eukaryota</taxon>
        <taxon>Metazoa</taxon>
        <taxon>Ecdysozoa</taxon>
        <taxon>Arthropoda</taxon>
        <taxon>Hexapoda</taxon>
        <taxon>Insecta</taxon>
        <taxon>Pterygota</taxon>
        <taxon>Neoptera</taxon>
        <taxon>Polyneoptera</taxon>
        <taxon>Dictyoptera</taxon>
        <taxon>Blattodea</taxon>
        <taxon>Blaberoidea</taxon>
        <taxon>Blaberidae</taxon>
        <taxon>Diplopterinae</taxon>
        <taxon>Diploptera</taxon>
    </lineage>
</organism>
<feature type="non-terminal residue" evidence="3">
    <location>
        <position position="411"/>
    </location>
</feature>
<keyword evidence="4" id="KW-1185">Reference proteome</keyword>
<feature type="transmembrane region" description="Helical" evidence="1">
    <location>
        <begin position="296"/>
        <end position="318"/>
    </location>
</feature>